<dbReference type="Pfam" id="PF01263">
    <property type="entry name" value="Aldose_epim"/>
    <property type="match status" value="1"/>
</dbReference>
<keyword evidence="10 11" id="KW-0119">Carbohydrate metabolism</keyword>
<dbReference type="CDD" id="cd09019">
    <property type="entry name" value="galactose_mutarotase_like"/>
    <property type="match status" value="1"/>
</dbReference>
<dbReference type="InterPro" id="IPR011013">
    <property type="entry name" value="Gal_mutarotase_sf_dom"/>
</dbReference>
<comment type="similarity">
    <text evidence="4 11">Belongs to the aldose epimerase family.</text>
</comment>
<evidence type="ECO:0000256" key="1">
    <source>
        <dbReference type="ARBA" id="ARBA00001614"/>
    </source>
</evidence>
<evidence type="ECO:0000256" key="10">
    <source>
        <dbReference type="ARBA" id="ARBA00023277"/>
    </source>
</evidence>
<keyword evidence="14" id="KW-1185">Reference proteome</keyword>
<dbReference type="Gene3D" id="2.70.98.10">
    <property type="match status" value="1"/>
</dbReference>
<reference evidence="13 14" key="1">
    <citation type="journal article" date="2011" name="Int. J. Syst. Evol. Microbiol.">
        <title>Hymenobacter yonginensis sp. nov., isolated from a mesotrophic artificial lake.</title>
        <authorList>
            <person name="Joung Y."/>
            <person name="Cho S.H."/>
            <person name="Kim H."/>
            <person name="Kim S.B."/>
            <person name="Joh K."/>
        </authorList>
    </citation>
    <scope>NUCLEOTIDE SEQUENCE [LARGE SCALE GENOMIC DNA]</scope>
    <source>
        <strain evidence="13 14">KCTC 22745</strain>
    </source>
</reference>
<dbReference type="InterPro" id="IPR008183">
    <property type="entry name" value="Aldose_1/G6P_1-epimerase"/>
</dbReference>
<dbReference type="SUPFAM" id="SSF74650">
    <property type="entry name" value="Galactose mutarotase-like"/>
    <property type="match status" value="1"/>
</dbReference>
<feature type="region of interest" description="Disordered" evidence="12">
    <location>
        <begin position="1"/>
        <end position="20"/>
    </location>
</feature>
<comment type="pathway">
    <text evidence="3 11">Carbohydrate metabolism; hexose metabolism.</text>
</comment>
<evidence type="ECO:0000256" key="9">
    <source>
        <dbReference type="ARBA" id="ARBA00023235"/>
    </source>
</evidence>
<dbReference type="InterPro" id="IPR014718">
    <property type="entry name" value="GH-type_carb-bd"/>
</dbReference>
<evidence type="ECO:0000256" key="12">
    <source>
        <dbReference type="SAM" id="MobiDB-lite"/>
    </source>
</evidence>
<evidence type="ECO:0000313" key="13">
    <source>
        <dbReference type="EMBL" id="WBO85219.1"/>
    </source>
</evidence>
<comment type="cofactor">
    <cofactor evidence="2">
        <name>Ca(2+)</name>
        <dbReference type="ChEBI" id="CHEBI:29108"/>
    </cofactor>
</comment>
<dbReference type="NCBIfam" id="NF008277">
    <property type="entry name" value="PRK11055.1"/>
    <property type="match status" value="1"/>
</dbReference>
<keyword evidence="9 11" id="KW-0413">Isomerase</keyword>
<evidence type="ECO:0000256" key="4">
    <source>
        <dbReference type="ARBA" id="ARBA00006206"/>
    </source>
</evidence>
<gene>
    <name evidence="13" type="ORF">O9Z63_03015</name>
</gene>
<dbReference type="EC" id="5.1.3.3" evidence="6 11"/>
<dbReference type="InterPro" id="IPR047215">
    <property type="entry name" value="Galactose_mutarotase-like"/>
</dbReference>
<proteinExistence type="inferred from homology"/>
<comment type="subunit">
    <text evidence="5">Monomer.</text>
</comment>
<dbReference type="InterPro" id="IPR018052">
    <property type="entry name" value="Ald1_epimerase_CS"/>
</dbReference>
<dbReference type="Proteomes" id="UP001211872">
    <property type="component" value="Chromosome"/>
</dbReference>
<dbReference type="PROSITE" id="PS00545">
    <property type="entry name" value="ALDOSE_1_EPIMERASE"/>
    <property type="match status" value="1"/>
</dbReference>
<evidence type="ECO:0000256" key="8">
    <source>
        <dbReference type="ARBA" id="ARBA00022837"/>
    </source>
</evidence>
<name>A0ABY7PQ23_9BACT</name>
<sequence length="369" mass="39448">MAASISSTNPAASAGQPEPVRVTDFGRTAEGATAQLYTLRNAHGLQVSITNYGGTITQLLVPDRAGQLSDVVLGFDSLAGYQSPAYRKAGPYFGALIGRYANRIAGGRFQLNGQQYTLATNNNGNALHGGLRGFDKVLWQAEPGSSPAGPTLRLTYLSPNGEEGYPGNLRVTVTYTLTHDNALQLDYTAITDQATPVNLTNHTYFNLALGRNADVLNHEVQLAADRYTVVNDSQIPTGEQRPVAGTPFDFTAPQAIGSRIAQVPGGYDHNWVLRQPAGLHPAASVYEPTTGRTLEVTTSQPGVQFYTANFLDGSLTGKAGITYGQHAGLCLETQHFPDSPNQPTFPNTILEPGQTFSATTVYRFGVRSK</sequence>
<evidence type="ECO:0000256" key="7">
    <source>
        <dbReference type="ARBA" id="ARBA00014165"/>
    </source>
</evidence>
<comment type="catalytic activity">
    <reaction evidence="1 11">
        <text>alpha-D-glucose = beta-D-glucose</text>
        <dbReference type="Rhea" id="RHEA:10264"/>
        <dbReference type="ChEBI" id="CHEBI:15903"/>
        <dbReference type="ChEBI" id="CHEBI:17925"/>
        <dbReference type="EC" id="5.1.3.3"/>
    </reaction>
</comment>
<evidence type="ECO:0000256" key="5">
    <source>
        <dbReference type="ARBA" id="ARBA00011245"/>
    </source>
</evidence>
<dbReference type="PANTHER" id="PTHR10091">
    <property type="entry name" value="ALDOSE-1-EPIMERASE"/>
    <property type="match status" value="1"/>
</dbReference>
<dbReference type="InterPro" id="IPR015443">
    <property type="entry name" value="Aldose_1-epimerase"/>
</dbReference>
<dbReference type="PIRSF" id="PIRSF005096">
    <property type="entry name" value="GALM"/>
    <property type="match status" value="1"/>
</dbReference>
<evidence type="ECO:0000256" key="11">
    <source>
        <dbReference type="PIRNR" id="PIRNR005096"/>
    </source>
</evidence>
<evidence type="ECO:0000256" key="3">
    <source>
        <dbReference type="ARBA" id="ARBA00005028"/>
    </source>
</evidence>
<dbReference type="RefSeq" id="WP_270127814.1">
    <property type="nucleotide sequence ID" value="NZ_CP115396.1"/>
</dbReference>
<evidence type="ECO:0000313" key="14">
    <source>
        <dbReference type="Proteomes" id="UP001211872"/>
    </source>
</evidence>
<dbReference type="PANTHER" id="PTHR10091:SF0">
    <property type="entry name" value="GALACTOSE MUTAROTASE"/>
    <property type="match status" value="1"/>
</dbReference>
<keyword evidence="8" id="KW-0106">Calcium</keyword>
<evidence type="ECO:0000256" key="6">
    <source>
        <dbReference type="ARBA" id="ARBA00013185"/>
    </source>
</evidence>
<feature type="compositionally biased region" description="Polar residues" evidence="12">
    <location>
        <begin position="1"/>
        <end position="11"/>
    </location>
</feature>
<dbReference type="EMBL" id="CP115396">
    <property type="protein sequence ID" value="WBO85219.1"/>
    <property type="molecule type" value="Genomic_DNA"/>
</dbReference>
<evidence type="ECO:0000256" key="2">
    <source>
        <dbReference type="ARBA" id="ARBA00001913"/>
    </source>
</evidence>
<accession>A0ABY7PQ23</accession>
<protein>
    <recommendedName>
        <fullName evidence="7 11">Aldose 1-epimerase</fullName>
        <ecNumber evidence="6 11">5.1.3.3</ecNumber>
    </recommendedName>
</protein>
<organism evidence="13 14">
    <name type="scientific">Hymenobacter yonginensis</name>
    <dbReference type="NCBI Taxonomy" id="748197"/>
    <lineage>
        <taxon>Bacteria</taxon>
        <taxon>Pseudomonadati</taxon>
        <taxon>Bacteroidota</taxon>
        <taxon>Cytophagia</taxon>
        <taxon>Cytophagales</taxon>
        <taxon>Hymenobacteraceae</taxon>
        <taxon>Hymenobacter</taxon>
    </lineage>
</organism>